<dbReference type="AlphaFoldDB" id="A0A1M6TKE8"/>
<protein>
    <submittedName>
        <fullName evidence="1">Thioredoxin-like [2Fe-2S] ferredoxin</fullName>
    </submittedName>
</protein>
<dbReference type="Pfam" id="PF01257">
    <property type="entry name" value="2Fe-2S_thioredx"/>
    <property type="match status" value="1"/>
</dbReference>
<dbReference type="OrthoDB" id="9807975at2"/>
<dbReference type="CDD" id="cd02980">
    <property type="entry name" value="TRX_Fd_family"/>
    <property type="match status" value="1"/>
</dbReference>
<dbReference type="SUPFAM" id="SSF52833">
    <property type="entry name" value="Thioredoxin-like"/>
    <property type="match status" value="1"/>
</dbReference>
<dbReference type="RefSeq" id="WP_073153519.1">
    <property type="nucleotide sequence ID" value="NZ_FRAG01000095.1"/>
</dbReference>
<reference evidence="1 2" key="1">
    <citation type="submission" date="2016-11" db="EMBL/GenBank/DDBJ databases">
        <authorList>
            <person name="Jaros S."/>
            <person name="Januszkiewicz K."/>
            <person name="Wedrychowicz H."/>
        </authorList>
    </citation>
    <scope>NUCLEOTIDE SEQUENCE [LARGE SCALE GENOMIC DNA]</scope>
    <source>
        <strain evidence="1 2">DSM 15212</strain>
    </source>
</reference>
<dbReference type="InterPro" id="IPR036249">
    <property type="entry name" value="Thioredoxin-like_sf"/>
</dbReference>
<dbReference type="Proteomes" id="UP000184465">
    <property type="component" value="Unassembled WGS sequence"/>
</dbReference>
<evidence type="ECO:0000313" key="2">
    <source>
        <dbReference type="Proteomes" id="UP000184465"/>
    </source>
</evidence>
<sequence length="81" mass="9074">MIEINVCIGSACHLKGAYNVINNLKKLIEEKNLEDKIEIKAAFCLGQCTNAVSVRINDEPIVSVNEDEVDKFFERHLAGRV</sequence>
<gene>
    <name evidence="1" type="ORF">SAMN02745912_03714</name>
</gene>
<dbReference type="STRING" id="1121301.SAMN02745912_03714"/>
<keyword evidence="2" id="KW-1185">Reference proteome</keyword>
<proteinExistence type="predicted"/>
<dbReference type="Gene3D" id="3.40.30.10">
    <property type="entry name" value="Glutaredoxin"/>
    <property type="match status" value="1"/>
</dbReference>
<dbReference type="EMBL" id="FRAG01000095">
    <property type="protein sequence ID" value="SHK57383.1"/>
    <property type="molecule type" value="Genomic_DNA"/>
</dbReference>
<organism evidence="1 2">
    <name type="scientific">Paramaledivibacter caminithermalis (strain DSM 15212 / CIP 107654 / DViRD3)</name>
    <name type="common">Clostridium caminithermale</name>
    <dbReference type="NCBI Taxonomy" id="1121301"/>
    <lineage>
        <taxon>Bacteria</taxon>
        <taxon>Bacillati</taxon>
        <taxon>Bacillota</taxon>
        <taxon>Clostridia</taxon>
        <taxon>Peptostreptococcales</taxon>
        <taxon>Caminicellaceae</taxon>
        <taxon>Paramaledivibacter</taxon>
    </lineage>
</organism>
<accession>A0A1M6TKE8</accession>
<evidence type="ECO:0000313" key="1">
    <source>
        <dbReference type="EMBL" id="SHK57383.1"/>
    </source>
</evidence>
<name>A0A1M6TKE8_PARC5</name>